<dbReference type="EMBL" id="JAPQFL010000015">
    <property type="protein sequence ID" value="MDD9328796.1"/>
    <property type="molecule type" value="Genomic_DNA"/>
</dbReference>
<protein>
    <submittedName>
        <fullName evidence="1">Uncharacterized protein</fullName>
    </submittedName>
</protein>
<dbReference type="EMBL" id="CP146598">
    <property type="protein sequence ID" value="WWY03130.1"/>
    <property type="molecule type" value="Genomic_DNA"/>
</dbReference>
<dbReference type="Proteomes" id="UP001149607">
    <property type="component" value="Chromosome"/>
</dbReference>
<gene>
    <name evidence="1" type="ORF">ORY91_000070</name>
    <name evidence="2" type="ORF">V9W64_10690</name>
</gene>
<accession>A0A9X4IEI0</accession>
<dbReference type="RefSeq" id="WP_274585840.1">
    <property type="nucleotide sequence ID" value="NZ_CP146598.1"/>
</dbReference>
<proteinExistence type="predicted"/>
<reference evidence="1" key="1">
    <citation type="submission" date="2022-10" db="EMBL/GenBank/DDBJ databases">
        <authorList>
            <person name="Boutroux M."/>
        </authorList>
    </citation>
    <scope>NUCLEOTIDE SEQUENCE</scope>
    <source>
        <strain evidence="1">51.81</strain>
    </source>
</reference>
<evidence type="ECO:0000313" key="3">
    <source>
        <dbReference type="Proteomes" id="UP001149607"/>
    </source>
</evidence>
<keyword evidence="3" id="KW-1185">Reference proteome</keyword>
<dbReference type="AlphaFoldDB" id="A0A9X4IEI0"/>
<evidence type="ECO:0000313" key="2">
    <source>
        <dbReference type="EMBL" id="WWY03130.1"/>
    </source>
</evidence>
<organism evidence="1">
    <name type="scientific">Neisseria leonii</name>
    <dbReference type="NCBI Taxonomy" id="2995413"/>
    <lineage>
        <taxon>Bacteria</taxon>
        <taxon>Pseudomonadati</taxon>
        <taxon>Pseudomonadota</taxon>
        <taxon>Betaproteobacteria</taxon>
        <taxon>Neisseriales</taxon>
        <taxon>Neisseriaceae</taxon>
        <taxon>Neisseria</taxon>
    </lineage>
</organism>
<sequence length="182" mass="19898">MYRTKYIPYLYVSDGYAVFPDLETKSAVRVPVGEMTALMPFSGLYPKPYGIFHTAYESSRGQFALWDGLGFSLSEVRFFNPKLNADAACTRKETDCLDASSERTKALVLAVEGLRSGRDIGEEVRLACGPHYGVGIDGGILENPGRNAAVIARFLTEAEAKVYANMEKGQLKALARTLSLLG</sequence>
<name>A0A9X4IEI0_9NEIS</name>
<reference evidence="2" key="2">
    <citation type="submission" date="2024-02" db="EMBL/GenBank/DDBJ databases">
        <title>Neisseria leonii sp. nov.</title>
        <authorList>
            <person name="Boutroux M."/>
            <person name="Favre-Rochex S."/>
            <person name="Gorgette O."/>
            <person name="Touak G."/>
            <person name="Muhle E."/>
            <person name="Chesneau O."/>
            <person name="Clermont D."/>
            <person name="Rahi P."/>
        </authorList>
    </citation>
    <scope>NUCLEOTIDE SEQUENCE</scope>
    <source>
        <strain evidence="2">51.81</strain>
    </source>
</reference>
<evidence type="ECO:0000313" key="1">
    <source>
        <dbReference type="EMBL" id="MDD9328796.1"/>
    </source>
</evidence>